<dbReference type="SUPFAM" id="SSF47413">
    <property type="entry name" value="lambda repressor-like DNA-binding domains"/>
    <property type="match status" value="1"/>
</dbReference>
<keyword evidence="2" id="KW-1185">Reference proteome</keyword>
<accession>A0ABV7WTG5</accession>
<dbReference type="InterPro" id="IPR010982">
    <property type="entry name" value="Lambda_DNA-bd_dom_sf"/>
</dbReference>
<name>A0ABV7WTG5_9GAMM</name>
<sequence>MTEQVKKLQEILDENMISSIEFAHCLGISEEHAAAYCDGKKKLSATLQRQIEQTFSKPANWLNTDADAEGPNFDLFG</sequence>
<dbReference type="EMBL" id="JBHRYN010000013">
    <property type="protein sequence ID" value="MFC3702585.1"/>
    <property type="molecule type" value="Genomic_DNA"/>
</dbReference>
<proteinExistence type="predicted"/>
<dbReference type="Gene3D" id="1.10.260.40">
    <property type="entry name" value="lambda repressor-like DNA-binding domains"/>
    <property type="match status" value="1"/>
</dbReference>
<dbReference type="Proteomes" id="UP001595710">
    <property type="component" value="Unassembled WGS sequence"/>
</dbReference>
<comment type="caution">
    <text evidence="1">The sequence shown here is derived from an EMBL/GenBank/DDBJ whole genome shotgun (WGS) entry which is preliminary data.</text>
</comment>
<gene>
    <name evidence="1" type="ORF">ACFOND_13150</name>
</gene>
<evidence type="ECO:0000313" key="1">
    <source>
        <dbReference type="EMBL" id="MFC3702585.1"/>
    </source>
</evidence>
<reference evidence="2" key="1">
    <citation type="journal article" date="2019" name="Int. J. Syst. Evol. Microbiol.">
        <title>The Global Catalogue of Microorganisms (GCM) 10K type strain sequencing project: providing services to taxonomists for standard genome sequencing and annotation.</title>
        <authorList>
            <consortium name="The Broad Institute Genomics Platform"/>
            <consortium name="The Broad Institute Genome Sequencing Center for Infectious Disease"/>
            <person name="Wu L."/>
            <person name="Ma J."/>
        </authorList>
    </citation>
    <scope>NUCLEOTIDE SEQUENCE [LARGE SCALE GENOMIC DNA]</scope>
    <source>
        <strain evidence="2">CECT 8288</strain>
    </source>
</reference>
<organism evidence="1 2">
    <name type="scientific">Reinekea marina</name>
    <dbReference type="NCBI Taxonomy" id="1310421"/>
    <lineage>
        <taxon>Bacteria</taxon>
        <taxon>Pseudomonadati</taxon>
        <taxon>Pseudomonadota</taxon>
        <taxon>Gammaproteobacteria</taxon>
        <taxon>Oceanospirillales</taxon>
        <taxon>Saccharospirillaceae</taxon>
        <taxon>Reinekea</taxon>
    </lineage>
</organism>
<evidence type="ECO:0008006" key="3">
    <source>
        <dbReference type="Google" id="ProtNLM"/>
    </source>
</evidence>
<protein>
    <recommendedName>
        <fullName evidence="3">XRE family transcriptional regulator</fullName>
    </recommendedName>
</protein>
<evidence type="ECO:0000313" key="2">
    <source>
        <dbReference type="Proteomes" id="UP001595710"/>
    </source>
</evidence>
<dbReference type="RefSeq" id="WP_290281971.1">
    <property type="nucleotide sequence ID" value="NZ_JAUFQI010000001.1"/>
</dbReference>